<dbReference type="PANTHER" id="PTHR22926">
    <property type="entry name" value="PHOSPHO-N-ACETYLMURAMOYL-PENTAPEPTIDE-TRANSFERASE"/>
    <property type="match status" value="1"/>
</dbReference>
<sequence>MALRWGFVDHVSSARKIHARPIPRLGGVAIVAAFFTPLLGLLVLESSTGRMFLADQSRALGLFIGGAAIAALGIYDDIRGANAWAKLCIQIPIALLMFQLGFRVEVIANPFGEPITLGWLALPITMMWIIGLINAVNLIDGLDGLAGGVALFAIGVTFIIAVARGQPLMVLFSAALAGAVLGFLFYNFNPATVFMGDTGSMFLGFVLATTSLQVNQKSSTTVALLIPIVALGLPIFDTSLAFSRRMLSGRSPFSADRGHVHHRLLDAGLSHRQAALVLYGCCMVLSVAALTLTVANNVVTAALLASLLVGAVSFARKLGYGFKLDMAGEADSFEANVLMDVSDVSAKNDEITRATG</sequence>
<evidence type="ECO:0000256" key="2">
    <source>
        <dbReference type="ARBA" id="ARBA00022475"/>
    </source>
</evidence>
<feature type="transmembrane region" description="Helical" evidence="8">
    <location>
        <begin position="220"/>
        <end position="242"/>
    </location>
</feature>
<keyword evidence="7" id="KW-0460">Magnesium</keyword>
<dbReference type="InterPro" id="IPR000715">
    <property type="entry name" value="Glycosyl_transferase_4"/>
</dbReference>
<evidence type="ECO:0000256" key="5">
    <source>
        <dbReference type="ARBA" id="ARBA00022989"/>
    </source>
</evidence>
<dbReference type="InterPro" id="IPR018480">
    <property type="entry name" value="PNAcMuramoyl-5peptid_Trfase_CS"/>
</dbReference>
<keyword evidence="10" id="KW-1185">Reference proteome</keyword>
<dbReference type="GO" id="GO:0046872">
    <property type="term" value="F:metal ion binding"/>
    <property type="evidence" value="ECO:0007669"/>
    <property type="project" value="UniProtKB-KW"/>
</dbReference>
<dbReference type="GO" id="GO:0016780">
    <property type="term" value="F:phosphotransferase activity, for other substituted phosphate groups"/>
    <property type="evidence" value="ECO:0007669"/>
    <property type="project" value="InterPro"/>
</dbReference>
<evidence type="ECO:0000256" key="7">
    <source>
        <dbReference type="PIRSR" id="PIRSR600715-1"/>
    </source>
</evidence>
<evidence type="ECO:0000256" key="6">
    <source>
        <dbReference type="ARBA" id="ARBA00023136"/>
    </source>
</evidence>
<feature type="transmembrane region" description="Helical" evidence="8">
    <location>
        <begin position="144"/>
        <end position="162"/>
    </location>
</feature>
<comment type="subcellular location">
    <subcellularLocation>
        <location evidence="1">Cell membrane</location>
        <topology evidence="1">Multi-pass membrane protein</topology>
    </subcellularLocation>
</comment>
<keyword evidence="7" id="KW-0479">Metal-binding</keyword>
<name>A0A0K1PHV9_9BACT</name>
<evidence type="ECO:0000256" key="8">
    <source>
        <dbReference type="SAM" id="Phobius"/>
    </source>
</evidence>
<dbReference type="PROSITE" id="PS01348">
    <property type="entry name" value="MRAY_2"/>
    <property type="match status" value="1"/>
</dbReference>
<keyword evidence="2" id="KW-1003">Cell membrane</keyword>
<evidence type="ECO:0000313" key="9">
    <source>
        <dbReference type="EMBL" id="AKU93097.1"/>
    </source>
</evidence>
<feature type="binding site" evidence="7">
    <location>
        <position position="197"/>
    </location>
    <ligand>
        <name>Mg(2+)</name>
        <dbReference type="ChEBI" id="CHEBI:18420"/>
    </ligand>
</feature>
<proteinExistence type="predicted"/>
<keyword evidence="6 8" id="KW-0472">Membrane</keyword>
<protein>
    <submittedName>
        <fullName evidence="9">Undecaprenyl-phosphate N-acetylglucosaminyl 1-phosphate transferase</fullName>
    </submittedName>
</protein>
<accession>A0A0K1PHV9</accession>
<dbReference type="EMBL" id="CP012332">
    <property type="protein sequence ID" value="AKU93097.1"/>
    <property type="molecule type" value="Genomic_DNA"/>
</dbReference>
<keyword evidence="3 9" id="KW-0808">Transferase</keyword>
<evidence type="ECO:0000256" key="4">
    <source>
        <dbReference type="ARBA" id="ARBA00022692"/>
    </source>
</evidence>
<dbReference type="KEGG" id="vin:AKJ08_3484"/>
<feature type="transmembrane region" description="Helical" evidence="8">
    <location>
        <begin position="56"/>
        <end position="75"/>
    </location>
</feature>
<feature type="transmembrane region" description="Helical" evidence="8">
    <location>
        <begin position="25"/>
        <end position="44"/>
    </location>
</feature>
<feature type="transmembrane region" description="Helical" evidence="8">
    <location>
        <begin position="116"/>
        <end position="137"/>
    </location>
</feature>
<comment type="cofactor">
    <cofactor evidence="7">
        <name>Mg(2+)</name>
        <dbReference type="ChEBI" id="CHEBI:18420"/>
    </cofactor>
</comment>
<keyword evidence="4 8" id="KW-0812">Transmembrane</keyword>
<dbReference type="GO" id="GO:0044038">
    <property type="term" value="P:cell wall macromolecule biosynthetic process"/>
    <property type="evidence" value="ECO:0007669"/>
    <property type="project" value="TreeGrafter"/>
</dbReference>
<feature type="transmembrane region" description="Helical" evidence="8">
    <location>
        <begin position="193"/>
        <end position="214"/>
    </location>
</feature>
<gene>
    <name evidence="9" type="ORF">AKJ08_3484</name>
</gene>
<feature type="transmembrane region" description="Helical" evidence="8">
    <location>
        <begin position="168"/>
        <end position="186"/>
    </location>
</feature>
<organism evidence="9 10">
    <name type="scientific">Vulgatibacter incomptus</name>
    <dbReference type="NCBI Taxonomy" id="1391653"/>
    <lineage>
        <taxon>Bacteria</taxon>
        <taxon>Pseudomonadati</taxon>
        <taxon>Myxococcota</taxon>
        <taxon>Myxococcia</taxon>
        <taxon>Myxococcales</taxon>
        <taxon>Cystobacterineae</taxon>
        <taxon>Vulgatibacteraceae</taxon>
        <taxon>Vulgatibacter</taxon>
    </lineage>
</organism>
<dbReference type="GO" id="GO:0071555">
    <property type="term" value="P:cell wall organization"/>
    <property type="evidence" value="ECO:0007669"/>
    <property type="project" value="TreeGrafter"/>
</dbReference>
<feature type="binding site" evidence="7">
    <location>
        <position position="137"/>
    </location>
    <ligand>
        <name>Mg(2+)</name>
        <dbReference type="ChEBI" id="CHEBI:18420"/>
    </ligand>
</feature>
<dbReference type="GO" id="GO:0009103">
    <property type="term" value="P:lipopolysaccharide biosynthetic process"/>
    <property type="evidence" value="ECO:0007669"/>
    <property type="project" value="TreeGrafter"/>
</dbReference>
<dbReference type="CDD" id="cd06853">
    <property type="entry name" value="GT_WecA_like"/>
    <property type="match status" value="1"/>
</dbReference>
<evidence type="ECO:0000313" key="10">
    <source>
        <dbReference type="Proteomes" id="UP000055590"/>
    </source>
</evidence>
<reference evidence="9 10" key="1">
    <citation type="submission" date="2015-08" db="EMBL/GenBank/DDBJ databases">
        <authorList>
            <person name="Babu N.S."/>
            <person name="Beckwith C.J."/>
            <person name="Beseler K.G."/>
            <person name="Brison A."/>
            <person name="Carone J.V."/>
            <person name="Caskin T.P."/>
            <person name="Diamond M."/>
            <person name="Durham M.E."/>
            <person name="Foxe J.M."/>
            <person name="Go M."/>
            <person name="Henderson B.A."/>
            <person name="Jones I.B."/>
            <person name="McGettigan J.A."/>
            <person name="Micheletti S.J."/>
            <person name="Nasrallah M.E."/>
            <person name="Ortiz D."/>
            <person name="Piller C.R."/>
            <person name="Privatt S.R."/>
            <person name="Schneider S.L."/>
            <person name="Sharp S."/>
            <person name="Smith T.C."/>
            <person name="Stanton J.D."/>
            <person name="Ullery H.E."/>
            <person name="Wilson R.J."/>
            <person name="Serrano M.G."/>
            <person name="Buck G."/>
            <person name="Lee V."/>
            <person name="Wang Y."/>
            <person name="Carvalho R."/>
            <person name="Voegtly L."/>
            <person name="Shi R."/>
            <person name="Duckworth R."/>
            <person name="Johnson A."/>
            <person name="Loviza R."/>
            <person name="Walstead R."/>
            <person name="Shah Z."/>
            <person name="Kiflezghi M."/>
            <person name="Wade K."/>
            <person name="Ball S.L."/>
            <person name="Bradley K.W."/>
            <person name="Asai D.J."/>
            <person name="Bowman C.A."/>
            <person name="Russell D.A."/>
            <person name="Pope W.H."/>
            <person name="Jacobs-Sera D."/>
            <person name="Hendrix R.W."/>
            <person name="Hatfull G.F."/>
        </authorList>
    </citation>
    <scope>NUCLEOTIDE SEQUENCE [LARGE SCALE GENOMIC DNA]</scope>
    <source>
        <strain evidence="9 10">DSM 27710</strain>
    </source>
</reference>
<feature type="transmembrane region" description="Helical" evidence="8">
    <location>
        <begin position="274"/>
        <end position="292"/>
    </location>
</feature>
<keyword evidence="5 8" id="KW-1133">Transmembrane helix</keyword>
<evidence type="ECO:0000256" key="1">
    <source>
        <dbReference type="ARBA" id="ARBA00004651"/>
    </source>
</evidence>
<dbReference type="GO" id="GO:0005886">
    <property type="term" value="C:plasma membrane"/>
    <property type="evidence" value="ECO:0007669"/>
    <property type="project" value="UniProtKB-SubCell"/>
</dbReference>
<dbReference type="PATRIC" id="fig|1391653.3.peg.3635"/>
<dbReference type="Pfam" id="PF00953">
    <property type="entry name" value="Glycos_transf_4"/>
    <property type="match status" value="1"/>
</dbReference>
<dbReference type="STRING" id="1391653.AKJ08_3484"/>
<dbReference type="PANTHER" id="PTHR22926:SF3">
    <property type="entry name" value="UNDECAPRENYL-PHOSPHATE ALPHA-N-ACETYLGLUCOSAMINYL 1-PHOSPHATE TRANSFERASE"/>
    <property type="match status" value="1"/>
</dbReference>
<dbReference type="AlphaFoldDB" id="A0A0K1PHV9"/>
<dbReference type="Proteomes" id="UP000055590">
    <property type="component" value="Chromosome"/>
</dbReference>
<evidence type="ECO:0000256" key="3">
    <source>
        <dbReference type="ARBA" id="ARBA00022679"/>
    </source>
</evidence>
<feature type="transmembrane region" description="Helical" evidence="8">
    <location>
        <begin position="87"/>
        <end position="104"/>
    </location>
</feature>
<feature type="transmembrane region" description="Helical" evidence="8">
    <location>
        <begin position="298"/>
        <end position="315"/>
    </location>
</feature>